<evidence type="ECO:0000256" key="1">
    <source>
        <dbReference type="ARBA" id="ARBA00000109"/>
    </source>
</evidence>
<dbReference type="CDD" id="cd10845">
    <property type="entry name" value="DSRM_RNAse_III_family"/>
    <property type="match status" value="1"/>
</dbReference>
<dbReference type="InterPro" id="IPR011907">
    <property type="entry name" value="RNase_III"/>
</dbReference>
<evidence type="ECO:0000313" key="11">
    <source>
        <dbReference type="EMBL" id="AET84855.1"/>
    </source>
</evidence>
<dbReference type="Pfam" id="PF14622">
    <property type="entry name" value="Ribonucleas_3_3"/>
    <property type="match status" value="1"/>
</dbReference>
<protein>
    <recommendedName>
        <fullName evidence="3">ribonuclease III</fullName>
        <ecNumber evidence="3">3.1.26.3</ecNumber>
    </recommendedName>
</protein>
<dbReference type="GO" id="GO:0004525">
    <property type="term" value="F:ribonuclease III activity"/>
    <property type="evidence" value="ECO:0007669"/>
    <property type="project" value="UniProtKB-EC"/>
</dbReference>
<gene>
    <name evidence="11" type="ORF">MPXG_00057</name>
</gene>
<dbReference type="Proteomes" id="UP000232710">
    <property type="component" value="Segment"/>
</dbReference>
<dbReference type="Gene3D" id="1.10.1520.10">
    <property type="entry name" value="Ribonuclease III domain"/>
    <property type="match status" value="1"/>
</dbReference>
<sequence>MFVEKTQIEQLVGTKIKNLDLYQKAFTHKSALKEYKQFTESFETLEFIGDSVLGFVITKFLFDRYESRQEGFLTKARTKLVRGETLAKIASYLGLQNYIIMDEKGMRNGWNNNSNILEDAFEALIGAIYMDIGLIHAKEFVLRIFTNPEIVDLNIIMIDDNYKDHLMKYCQVNNMDLPEYRVVGQYEGLFYVDIFIQNACVSRGIAKNKKQAEQNGARMFFQVKDELINQEELKSNSP</sequence>
<dbReference type="HAMAP" id="MF_00104">
    <property type="entry name" value="RNase_III"/>
    <property type="match status" value="1"/>
</dbReference>
<dbReference type="PROSITE" id="PS50137">
    <property type="entry name" value="DS_RBD"/>
    <property type="match status" value="1"/>
</dbReference>
<feature type="domain" description="DRBM" evidence="9">
    <location>
        <begin position="161"/>
        <end position="226"/>
    </location>
</feature>
<evidence type="ECO:0000256" key="2">
    <source>
        <dbReference type="ARBA" id="ARBA00010183"/>
    </source>
</evidence>
<dbReference type="GO" id="GO:0003725">
    <property type="term" value="F:double-stranded RNA binding"/>
    <property type="evidence" value="ECO:0007669"/>
    <property type="project" value="TreeGrafter"/>
</dbReference>
<dbReference type="EMBL" id="JF974320">
    <property type="protein sequence ID" value="AET84855.1"/>
    <property type="molecule type" value="Genomic_DNA"/>
</dbReference>
<dbReference type="SUPFAM" id="SSF69065">
    <property type="entry name" value="RNase III domain-like"/>
    <property type="match status" value="1"/>
</dbReference>
<proteinExistence type="inferred from homology"/>
<dbReference type="EC" id="3.1.26.3" evidence="3"/>
<feature type="domain" description="RNase III" evidence="10">
    <location>
        <begin position="5"/>
        <end position="133"/>
    </location>
</feature>
<dbReference type="Pfam" id="PF00035">
    <property type="entry name" value="dsrm"/>
    <property type="match status" value="1"/>
</dbReference>
<evidence type="ECO:0000256" key="7">
    <source>
        <dbReference type="ARBA" id="ARBA00022884"/>
    </source>
</evidence>
<evidence type="ECO:0000256" key="5">
    <source>
        <dbReference type="ARBA" id="ARBA00022759"/>
    </source>
</evidence>
<dbReference type="InterPro" id="IPR000999">
    <property type="entry name" value="RNase_III_dom"/>
</dbReference>
<keyword evidence="12" id="KW-1185">Reference proteome</keyword>
<accession>G9E628</accession>
<reference evidence="11 12" key="1">
    <citation type="submission" date="2010-12" db="EMBL/GenBank/DDBJ databases">
        <title>The Genome Sequence of Micromonas pusilla virus SP1.</title>
        <authorList>
            <consortium name="The Broad Institute Genome Sequencing Platform"/>
            <person name="Henn M.R."/>
            <person name="Suttle C."/>
            <person name="Winget D."/>
            <person name="Chan A."/>
            <person name="Levin J."/>
            <person name="Malboeuf C."/>
            <person name="Casali M."/>
            <person name="Russ C."/>
            <person name="Lennon N."/>
            <person name="Chapman S.B."/>
            <person name="Erlich R."/>
            <person name="Young S.K."/>
            <person name="Yandava C."/>
            <person name="Zeng Q."/>
            <person name="Alvarado L."/>
            <person name="Anderson S."/>
            <person name="Berlin A."/>
            <person name="Chen Z."/>
            <person name="Freedman E."/>
            <person name="Gellesch M."/>
            <person name="Goldberg J."/>
            <person name="Green L."/>
            <person name="Griggs A."/>
            <person name="Gujja S."/>
            <person name="Heilman E.R."/>
            <person name="Heiman D."/>
            <person name="Hollinger A."/>
            <person name="Howarth C."/>
            <person name="Larson L."/>
            <person name="Mehta T."/>
            <person name="Pearson M."/>
            <person name="Roberts A."/>
            <person name="Ryan E."/>
            <person name="Saif S."/>
            <person name="Shea T."/>
            <person name="Shenoy N."/>
            <person name="Sisk P."/>
            <person name="Stolte C."/>
            <person name="Sykes S."/>
            <person name="White J."/>
            <person name="Haas B."/>
            <person name="Nusbaum C."/>
            <person name="Birren B."/>
        </authorList>
    </citation>
    <scope>NUCLEOTIDE SEQUENCE [LARGE SCALE GENOMIC DNA]</scope>
    <source>
        <strain evidence="11 12">SP1</strain>
    </source>
</reference>
<dbReference type="PANTHER" id="PTHR11207">
    <property type="entry name" value="RIBONUCLEASE III"/>
    <property type="match status" value="1"/>
</dbReference>
<evidence type="ECO:0000256" key="4">
    <source>
        <dbReference type="ARBA" id="ARBA00022722"/>
    </source>
</evidence>
<dbReference type="GO" id="GO:0010468">
    <property type="term" value="P:regulation of gene expression"/>
    <property type="evidence" value="ECO:0007669"/>
    <property type="project" value="TreeGrafter"/>
</dbReference>
<keyword evidence="4" id="KW-0540">Nuclease</keyword>
<dbReference type="InterPro" id="IPR036389">
    <property type="entry name" value="RNase_III_sf"/>
</dbReference>
<evidence type="ECO:0000256" key="3">
    <source>
        <dbReference type="ARBA" id="ARBA00012177"/>
    </source>
</evidence>
<keyword evidence="5" id="KW-0255">Endonuclease</keyword>
<evidence type="ECO:0000313" key="12">
    <source>
        <dbReference type="Proteomes" id="UP000232710"/>
    </source>
</evidence>
<evidence type="ECO:0000256" key="6">
    <source>
        <dbReference type="ARBA" id="ARBA00022801"/>
    </source>
</evidence>
<dbReference type="PANTHER" id="PTHR11207:SF0">
    <property type="entry name" value="RIBONUCLEASE 3"/>
    <property type="match status" value="1"/>
</dbReference>
<evidence type="ECO:0000256" key="8">
    <source>
        <dbReference type="PROSITE-ProRule" id="PRU00266"/>
    </source>
</evidence>
<keyword evidence="7 8" id="KW-0694">RNA-binding</keyword>
<evidence type="ECO:0000259" key="9">
    <source>
        <dbReference type="PROSITE" id="PS50137"/>
    </source>
</evidence>
<keyword evidence="6" id="KW-0378">Hydrolase</keyword>
<comment type="catalytic activity">
    <reaction evidence="1">
        <text>Endonucleolytic cleavage to 5'-phosphomonoester.</text>
        <dbReference type="EC" id="3.1.26.3"/>
    </reaction>
</comment>
<dbReference type="SUPFAM" id="SSF54768">
    <property type="entry name" value="dsRNA-binding domain-like"/>
    <property type="match status" value="1"/>
</dbReference>
<dbReference type="GO" id="GO:0006364">
    <property type="term" value="P:rRNA processing"/>
    <property type="evidence" value="ECO:0007669"/>
    <property type="project" value="InterPro"/>
</dbReference>
<comment type="similarity">
    <text evidence="2">Belongs to the ribonuclease III family.</text>
</comment>
<organism evidence="11 12">
    <name type="scientific">Micromonas pusilla virus SP1</name>
    <name type="common">MpV-SP1</name>
    <dbReference type="NCBI Taxonomy" id="373996"/>
    <lineage>
        <taxon>Viruses</taxon>
        <taxon>Varidnaviria</taxon>
        <taxon>Bamfordvirae</taxon>
        <taxon>Nucleocytoviricota</taxon>
        <taxon>Megaviricetes</taxon>
        <taxon>Algavirales</taxon>
        <taxon>Phycodnaviridae</taxon>
        <taxon>Prasinovirus</taxon>
        <taxon>Prasinovirus micromonas</taxon>
    </lineage>
</organism>
<dbReference type="NCBIfam" id="TIGR02191">
    <property type="entry name" value="RNaseIII"/>
    <property type="match status" value="1"/>
</dbReference>
<organismHost>
    <name type="scientific">Micromonas pusilla</name>
    <name type="common">Picoplanktonic green alga</name>
    <name type="synonym">Chromulina pusilla</name>
    <dbReference type="NCBI Taxonomy" id="38833"/>
</organismHost>
<dbReference type="FunFam" id="1.10.1520.10:FF:000001">
    <property type="entry name" value="Ribonuclease 3"/>
    <property type="match status" value="1"/>
</dbReference>
<dbReference type="SMART" id="SM00535">
    <property type="entry name" value="RIBOc"/>
    <property type="match status" value="1"/>
</dbReference>
<dbReference type="CDD" id="cd00593">
    <property type="entry name" value="RIBOc"/>
    <property type="match status" value="1"/>
</dbReference>
<dbReference type="PROSITE" id="PS50142">
    <property type="entry name" value="RNASE_3_2"/>
    <property type="match status" value="1"/>
</dbReference>
<evidence type="ECO:0000259" key="10">
    <source>
        <dbReference type="PROSITE" id="PS50142"/>
    </source>
</evidence>
<name>G9E628_MPSP1</name>
<dbReference type="Gene3D" id="3.30.160.20">
    <property type="match status" value="1"/>
</dbReference>
<dbReference type="InterPro" id="IPR014720">
    <property type="entry name" value="dsRBD_dom"/>
</dbReference>